<dbReference type="OrthoDB" id="7265848at2"/>
<accession>A0A228IIN6</accession>
<name>A0A228IIN6_9BURK</name>
<comment type="caution">
    <text evidence="1">The sequence shown here is derived from an EMBL/GenBank/DDBJ whole genome shotgun (WGS) entry which is preliminary data.</text>
</comment>
<dbReference type="Proteomes" id="UP000214600">
    <property type="component" value="Unassembled WGS sequence"/>
</dbReference>
<evidence type="ECO:0000313" key="1">
    <source>
        <dbReference type="EMBL" id="OXI42166.1"/>
    </source>
</evidence>
<dbReference type="EMBL" id="NKFA01000008">
    <property type="protein sequence ID" value="OXI42166.1"/>
    <property type="molecule type" value="Genomic_DNA"/>
</dbReference>
<organism evidence="1 2">
    <name type="scientific">Burkholderia aenigmatica</name>
    <dbReference type="NCBI Taxonomy" id="2015348"/>
    <lineage>
        <taxon>Bacteria</taxon>
        <taxon>Pseudomonadati</taxon>
        <taxon>Pseudomonadota</taxon>
        <taxon>Betaproteobacteria</taxon>
        <taxon>Burkholderiales</taxon>
        <taxon>Burkholderiaceae</taxon>
        <taxon>Burkholderia</taxon>
        <taxon>Burkholderia cepacia complex</taxon>
    </lineage>
</organism>
<evidence type="ECO:0000313" key="2">
    <source>
        <dbReference type="Proteomes" id="UP000214600"/>
    </source>
</evidence>
<gene>
    <name evidence="1" type="ORF">CFB84_23300</name>
</gene>
<proteinExistence type="predicted"/>
<reference evidence="2" key="1">
    <citation type="submission" date="2017-06" db="EMBL/GenBank/DDBJ databases">
        <authorList>
            <person name="LiPuma J."/>
            <person name="Spilker T."/>
        </authorList>
    </citation>
    <scope>NUCLEOTIDE SEQUENCE [LARGE SCALE GENOMIC DNA]</scope>
    <source>
        <strain evidence="2">AU17325</strain>
    </source>
</reference>
<reference evidence="1 2" key="2">
    <citation type="submission" date="2017-08" db="EMBL/GenBank/DDBJ databases">
        <title>WGS of novel Burkholderia cepaca complex species.</title>
        <authorList>
            <person name="Lipuma J."/>
            <person name="Spilker T."/>
        </authorList>
    </citation>
    <scope>NUCLEOTIDE SEQUENCE [LARGE SCALE GENOMIC DNA]</scope>
    <source>
        <strain evidence="1 2">AU17325</strain>
    </source>
</reference>
<sequence length="256" mass="28610">MPITPIQTPDGDNVELIDSSGYWIAMTYNIAEYKAIMYPNQNIQVMAAPWKAYLFYQYQNDPNIRAFTDAYNGVAQDYLDWFNSIEFPIYIGNTVTQGAGLDYLLNNLYGIQRPALPAAMIADKGPYNSTPYNSIEYNAYTKREVTETYVATDDIYKRIATWNLYKGDGYVFSVPWLKRRIQRFLTGTNGADGANETQLGAGVDQTNAISVTFPSRRNVTVSVDTTDGTAYAWKVLKAAIQGGVCQVPVGIVFTLI</sequence>
<dbReference type="AlphaFoldDB" id="A0A228IIN6"/>
<protein>
    <submittedName>
        <fullName evidence="1">Uncharacterized protein</fullName>
    </submittedName>
</protein>